<dbReference type="Gene3D" id="3.40.920.10">
    <property type="entry name" value="Pyruvate-ferredoxin oxidoreductase, PFOR, domain III"/>
    <property type="match status" value="1"/>
</dbReference>
<dbReference type="Gene3D" id="3.40.50.970">
    <property type="match status" value="1"/>
</dbReference>
<evidence type="ECO:0000256" key="1">
    <source>
        <dbReference type="ARBA" id="ARBA00023002"/>
    </source>
</evidence>
<reference evidence="4 5" key="1">
    <citation type="submission" date="2018-10" db="EMBL/GenBank/DDBJ databases">
        <title>Genomic Encyclopedia of Type Strains, Phase IV (KMG-IV): sequencing the most valuable type-strain genomes for metagenomic binning, comparative biology and taxonomic classification.</title>
        <authorList>
            <person name="Goeker M."/>
        </authorList>
    </citation>
    <scope>NUCLEOTIDE SEQUENCE [LARGE SCALE GENOMIC DNA]</scope>
    <source>
        <strain evidence="4 5">DSM 12769</strain>
    </source>
</reference>
<dbReference type="InterPro" id="IPR050722">
    <property type="entry name" value="Pyruvate:ferred/Flavod_OxRd"/>
</dbReference>
<proteinExistence type="predicted"/>
<dbReference type="Pfam" id="PF01558">
    <property type="entry name" value="POR"/>
    <property type="match status" value="1"/>
</dbReference>
<dbReference type="InterPro" id="IPR002880">
    <property type="entry name" value="Pyrv_Fd/Flavodoxin_OxRdtase_N"/>
</dbReference>
<evidence type="ECO:0000259" key="2">
    <source>
        <dbReference type="Pfam" id="PF01558"/>
    </source>
</evidence>
<dbReference type="EMBL" id="RCDA01000001">
    <property type="protein sequence ID" value="RLK50512.1"/>
    <property type="molecule type" value="Genomic_DNA"/>
</dbReference>
<dbReference type="CDD" id="cd07034">
    <property type="entry name" value="TPP_PYR_PFOR_IOR-alpha_like"/>
    <property type="match status" value="1"/>
</dbReference>
<dbReference type="Gene3D" id="3.40.50.920">
    <property type="match status" value="1"/>
</dbReference>
<dbReference type="PANTHER" id="PTHR32154">
    <property type="entry name" value="PYRUVATE-FLAVODOXIN OXIDOREDUCTASE-RELATED"/>
    <property type="match status" value="1"/>
</dbReference>
<gene>
    <name evidence="4" type="ORF">DFR31_0413</name>
</gene>
<dbReference type="InterPro" id="IPR029061">
    <property type="entry name" value="THDP-binding"/>
</dbReference>
<dbReference type="GO" id="GO:0006979">
    <property type="term" value="P:response to oxidative stress"/>
    <property type="evidence" value="ECO:0007669"/>
    <property type="project" value="TreeGrafter"/>
</dbReference>
<evidence type="ECO:0000313" key="4">
    <source>
        <dbReference type="EMBL" id="RLK50512.1"/>
    </source>
</evidence>
<dbReference type="Pfam" id="PF01855">
    <property type="entry name" value="POR_N"/>
    <property type="match status" value="1"/>
</dbReference>
<accession>A0A498C4L1</accession>
<dbReference type="InterPro" id="IPR009014">
    <property type="entry name" value="Transketo_C/PFOR_II"/>
</dbReference>
<evidence type="ECO:0000259" key="3">
    <source>
        <dbReference type="Pfam" id="PF01855"/>
    </source>
</evidence>
<dbReference type="InterPro" id="IPR002869">
    <property type="entry name" value="Pyrv_flavodox_OxRed_cen"/>
</dbReference>
<comment type="caution">
    <text evidence="4">The sequence shown here is derived from an EMBL/GenBank/DDBJ whole genome shotgun (WGS) entry which is preliminary data.</text>
</comment>
<feature type="domain" description="Pyruvate flavodoxin/ferredoxin oxidoreductase pyrimidine binding" evidence="3">
    <location>
        <begin position="271"/>
        <end position="478"/>
    </location>
</feature>
<dbReference type="AlphaFoldDB" id="A0A498C4L1"/>
<dbReference type="GO" id="GO:0016903">
    <property type="term" value="F:oxidoreductase activity, acting on the aldehyde or oxo group of donors"/>
    <property type="evidence" value="ECO:0007669"/>
    <property type="project" value="InterPro"/>
</dbReference>
<name>A0A498C4L1_9GAMM</name>
<dbReference type="SUPFAM" id="SSF53323">
    <property type="entry name" value="Pyruvate-ferredoxin oxidoreductase, PFOR, domain III"/>
    <property type="match status" value="1"/>
</dbReference>
<dbReference type="SUPFAM" id="SSF52518">
    <property type="entry name" value="Thiamin diphosphate-binding fold (THDP-binding)"/>
    <property type="match status" value="1"/>
</dbReference>
<protein>
    <submittedName>
        <fullName evidence="4">2-oxoglutarate ferredoxin oxidoreductase subunit alpha</fullName>
    </submittedName>
</protein>
<keyword evidence="1" id="KW-0560">Oxidoreductase</keyword>
<dbReference type="Proteomes" id="UP000275461">
    <property type="component" value="Unassembled WGS sequence"/>
</dbReference>
<dbReference type="NCBIfam" id="TIGR03710">
    <property type="entry name" value="OAFO_sf"/>
    <property type="match status" value="1"/>
</dbReference>
<dbReference type="SUPFAM" id="SSF52922">
    <property type="entry name" value="TK C-terminal domain-like"/>
    <property type="match status" value="1"/>
</dbReference>
<keyword evidence="5" id="KW-1185">Reference proteome</keyword>
<organism evidence="4 5">
    <name type="scientific">Alkalispirillum mobile</name>
    <dbReference type="NCBI Taxonomy" id="85925"/>
    <lineage>
        <taxon>Bacteria</taxon>
        <taxon>Pseudomonadati</taxon>
        <taxon>Pseudomonadota</taxon>
        <taxon>Gammaproteobacteria</taxon>
        <taxon>Chromatiales</taxon>
        <taxon>Ectothiorhodospiraceae</taxon>
        <taxon>Alkalispirillum</taxon>
    </lineage>
</organism>
<dbReference type="RefSeq" id="WP_121440998.1">
    <property type="nucleotide sequence ID" value="NZ_RCDA01000001.1"/>
</dbReference>
<dbReference type="OrthoDB" id="9794954at2"/>
<dbReference type="PANTHER" id="PTHR32154:SF20">
    <property type="entry name" value="2-OXOGLUTARATE OXIDOREDUCTASE SUBUNIT KORA"/>
    <property type="match status" value="1"/>
</dbReference>
<sequence length="625" mass="65838">MTGLSDVGYSTEAIAAGEAVEAVVVRFAGDSGDGMQLTGSQFTRATALAGNDLATLPSFPAEIRAPAGTTFGVSSFQIQFGARSVATPGDAPDVLVAMNPAALRVHLPDVVVAGTLVINSSAFTDRNLAKAGYEVSPLDDGSLDNYQVVAVDIAQRTVEAVKEFGLGHGDARRCKNLWALGLMYWLYGRDPGATLEWIARKFAHREDLAAANRAALLAGHAYGETAELGPALPRTHVPPAERAPGRYRTVTGADGLTWGLLAGAGKAELPMVFASYPITPASGLLHTLAGLREPGLTTLQAEDEIAAACAAIGASFSGSLGVTASSGPGVALKGEALGLAVSAELPLVVVNCQRGGPSTGLPTKTEQADLYQALYGRNGDAPLCVLAPASAADCFSMAIEAVRLAVGYMTPVLLLADGYLVNAAEPWQIPELSDWEDFPVRFHTDPDGFHPFLREAATGARPWVKPGTAGLEHRIGGLEKDFDSGHISYEPGNHQRMTDVRAQKIRGMADAIPEQDVAVGGLSGDLAVVSWGSTYGAVNQAVRRSRMKGREVAHIHLRYLNPLPRNLGPLLRGYDRLLVPELNNGQLVNVLRASFGVHAEGLSQVTGEPFRIAHLEHAFKEILEA</sequence>
<dbReference type="InterPro" id="IPR019752">
    <property type="entry name" value="Pyrv/ketoisovalerate_OxRed_cat"/>
</dbReference>
<evidence type="ECO:0000313" key="5">
    <source>
        <dbReference type="Proteomes" id="UP000275461"/>
    </source>
</evidence>
<dbReference type="InterPro" id="IPR022367">
    <property type="entry name" value="2-oxoacid/accept_OxRdtase_asu"/>
</dbReference>
<feature type="domain" description="Pyruvate/ketoisovalerate oxidoreductase catalytic" evidence="2">
    <location>
        <begin position="32"/>
        <end position="220"/>
    </location>
</feature>